<evidence type="ECO:0000313" key="11">
    <source>
        <dbReference type="Proteomes" id="UP000295182"/>
    </source>
</evidence>
<keyword evidence="3 9" id="KW-0633">Potassium transport</keyword>
<evidence type="ECO:0000256" key="7">
    <source>
        <dbReference type="ARBA" id="ARBA00023065"/>
    </source>
</evidence>
<dbReference type="HAMAP" id="MF_00275">
    <property type="entry name" value="KdpA"/>
    <property type="match status" value="1"/>
</dbReference>
<evidence type="ECO:0000313" key="10">
    <source>
        <dbReference type="EMBL" id="TCP19892.1"/>
    </source>
</evidence>
<dbReference type="AlphaFoldDB" id="A0A4R2NFF6"/>
<keyword evidence="11" id="KW-1185">Reference proteome</keyword>
<protein>
    <recommendedName>
        <fullName evidence="9">Potassium-transporting ATPase potassium-binding subunit</fullName>
    </recommendedName>
    <alternativeName>
        <fullName evidence="9">ATP phosphohydrolase [potassium-transporting] A chain</fullName>
    </alternativeName>
    <alternativeName>
        <fullName evidence="9">Potassium-binding and translocating subunit A</fullName>
    </alternativeName>
    <alternativeName>
        <fullName evidence="9">Potassium-translocating ATPase A chain</fullName>
    </alternativeName>
</protein>
<evidence type="ECO:0000256" key="3">
    <source>
        <dbReference type="ARBA" id="ARBA00022538"/>
    </source>
</evidence>
<feature type="transmembrane region" description="Helical" evidence="9">
    <location>
        <begin position="311"/>
        <end position="331"/>
    </location>
</feature>
<comment type="subcellular location">
    <subcellularLocation>
        <location evidence="9">Cell membrane</location>
        <topology evidence="9">Multi-pass membrane protein</topology>
    </subcellularLocation>
</comment>
<dbReference type="EMBL" id="SLXH01000003">
    <property type="protein sequence ID" value="TCP19892.1"/>
    <property type="molecule type" value="Genomic_DNA"/>
</dbReference>
<comment type="function">
    <text evidence="9">Part of the high-affinity ATP-driven potassium transport (or Kdp) system, which catalyzes the hydrolysis of ATP coupled with the electrogenic transport of potassium into the cytoplasm. This subunit binds the extracellular potassium ions and delivers the ions to the membrane domain of KdpB through an intramembrane tunnel.</text>
</comment>
<evidence type="ECO:0000256" key="1">
    <source>
        <dbReference type="ARBA" id="ARBA00022448"/>
    </source>
</evidence>
<dbReference type="InterPro" id="IPR004623">
    <property type="entry name" value="KdpA"/>
</dbReference>
<accession>A0A4R2NFF6</accession>
<feature type="transmembrane region" description="Helical" evidence="9">
    <location>
        <begin position="131"/>
        <end position="153"/>
    </location>
</feature>
<dbReference type="OrthoDB" id="9763796at2"/>
<feature type="transmembrane region" description="Helical" evidence="9">
    <location>
        <begin position="283"/>
        <end position="304"/>
    </location>
</feature>
<comment type="caution">
    <text evidence="9">Lacks conserved residue(s) required for the propagation of feature annotation.</text>
</comment>
<feature type="transmembrane region" description="Helical" evidence="9">
    <location>
        <begin position="63"/>
        <end position="81"/>
    </location>
</feature>
<dbReference type="Pfam" id="PF03814">
    <property type="entry name" value="KdpA"/>
    <property type="match status" value="1"/>
</dbReference>
<comment type="similarity">
    <text evidence="9">Belongs to the KdpA family.</text>
</comment>
<feature type="transmembrane region" description="Helical" evidence="9">
    <location>
        <begin position="557"/>
        <end position="578"/>
    </location>
</feature>
<keyword evidence="5 9" id="KW-0630">Potassium</keyword>
<evidence type="ECO:0000256" key="9">
    <source>
        <dbReference type="HAMAP-Rule" id="MF_00275"/>
    </source>
</evidence>
<evidence type="ECO:0000256" key="5">
    <source>
        <dbReference type="ARBA" id="ARBA00022958"/>
    </source>
</evidence>
<name>A0A4R2NFF6_9BURK</name>
<evidence type="ECO:0000256" key="6">
    <source>
        <dbReference type="ARBA" id="ARBA00022989"/>
    </source>
</evidence>
<comment type="caution">
    <text evidence="10">The sequence shown here is derived from an EMBL/GenBank/DDBJ whole genome shotgun (WGS) entry which is preliminary data.</text>
</comment>
<organism evidence="10 11">
    <name type="scientific">Simplicispira metamorpha</name>
    <dbReference type="NCBI Taxonomy" id="80881"/>
    <lineage>
        <taxon>Bacteria</taxon>
        <taxon>Pseudomonadati</taxon>
        <taxon>Pseudomonadota</taxon>
        <taxon>Betaproteobacteria</taxon>
        <taxon>Burkholderiales</taxon>
        <taxon>Comamonadaceae</taxon>
        <taxon>Simplicispira</taxon>
    </lineage>
</organism>
<sequence>MTSLAWTNLALFLGLLLVLAWPLSRWLAAVAQGRLPRWMAAVEGVFYRAAGVKPAEDMSWKRYALALLLFNFIGLLVAYGLQRTQQWLPLNPQGMGAVSPDSAFNTAVSFVTNTNWQGYGGETTMSYLTQMLVMTVQNFVSGATGIAVAFALVRGFTSRLASGIGNFWADITRITLWVLLPLSFVFALFLVGQGVIQNLSGYQEVSTLEATHYQQARLDAQGQPLQDAAGQPLMEAVTTPTQTLAMGPVASQEAIKLLGTNGGGFFNANSAHPYENPTPLSNLGQMLAIFLIPAALCFVFGQMVGDSRQGVAILAAMAILFAVAVVAATSAEQAGNPQLAALGVDQSVHALQGGGNMEGKEARFGVVSSALFAAVTTAASCGAVNAMHDSFTPLGGMVPLVLMQLGEVVFGGVGTGLYGMLAFAILAVFIAGLMIGRTPEYLGKKIASHEMKMVSIALLITPLVVLVGVAVAVLSDSGRLGVANPGAHGFTEILYALTSAANNNGSAFAGLSANTPFYNTLLGIAMWLGRFGVIVPVLALAGSLAAKNRIPTGSGTLPTHGPLFVGLLIGVVLLVGLLNHIPNLALGPIVEHLMLWKA</sequence>
<dbReference type="GO" id="GO:0008556">
    <property type="term" value="F:P-type potassium transmembrane transporter activity"/>
    <property type="evidence" value="ECO:0007669"/>
    <property type="project" value="InterPro"/>
</dbReference>
<dbReference type="PANTHER" id="PTHR30607:SF2">
    <property type="entry name" value="POTASSIUM-TRANSPORTING ATPASE POTASSIUM-BINDING SUBUNIT"/>
    <property type="match status" value="1"/>
</dbReference>
<feature type="transmembrane region" description="Helical" evidence="9">
    <location>
        <begin position="456"/>
        <end position="475"/>
    </location>
</feature>
<dbReference type="NCBIfam" id="TIGR00680">
    <property type="entry name" value="kdpA"/>
    <property type="match status" value="1"/>
</dbReference>
<gene>
    <name evidence="9" type="primary">kdpA</name>
    <name evidence="10" type="ORF">EV674_103123</name>
</gene>
<dbReference type="RefSeq" id="WP_119012873.1">
    <property type="nucleotide sequence ID" value="NZ_QXNC01000010.1"/>
</dbReference>
<feature type="transmembrane region" description="Helical" evidence="9">
    <location>
        <begin position="174"/>
        <end position="196"/>
    </location>
</feature>
<keyword evidence="7 9" id="KW-0406">Ion transport</keyword>
<dbReference type="GO" id="GO:0030955">
    <property type="term" value="F:potassium ion binding"/>
    <property type="evidence" value="ECO:0007669"/>
    <property type="project" value="UniProtKB-UniRule"/>
</dbReference>
<keyword evidence="6 9" id="KW-1133">Transmembrane helix</keyword>
<keyword evidence="1 9" id="KW-0813">Transport</keyword>
<dbReference type="GO" id="GO:0005886">
    <property type="term" value="C:plasma membrane"/>
    <property type="evidence" value="ECO:0007669"/>
    <property type="project" value="UniProtKB-SubCell"/>
</dbReference>
<evidence type="ECO:0000256" key="4">
    <source>
        <dbReference type="ARBA" id="ARBA00022692"/>
    </source>
</evidence>
<reference evidence="10 11" key="1">
    <citation type="submission" date="2019-03" db="EMBL/GenBank/DDBJ databases">
        <title>Genomic Encyclopedia of Type Strains, Phase IV (KMG-IV): sequencing the most valuable type-strain genomes for metagenomic binning, comparative biology and taxonomic classification.</title>
        <authorList>
            <person name="Goeker M."/>
        </authorList>
    </citation>
    <scope>NUCLEOTIDE SEQUENCE [LARGE SCALE GENOMIC DNA]</scope>
    <source>
        <strain evidence="10 11">DSM 1837</strain>
    </source>
</reference>
<proteinExistence type="inferred from homology"/>
<feature type="transmembrane region" description="Helical" evidence="9">
    <location>
        <begin position="524"/>
        <end position="545"/>
    </location>
</feature>
<dbReference type="Proteomes" id="UP000295182">
    <property type="component" value="Unassembled WGS sequence"/>
</dbReference>
<keyword evidence="2 9" id="KW-1003">Cell membrane</keyword>
<keyword evidence="8 9" id="KW-0472">Membrane</keyword>
<dbReference type="PANTHER" id="PTHR30607">
    <property type="entry name" value="POTASSIUM-TRANSPORTING ATPASE A CHAIN"/>
    <property type="match status" value="1"/>
</dbReference>
<evidence type="ECO:0000256" key="8">
    <source>
        <dbReference type="ARBA" id="ARBA00023136"/>
    </source>
</evidence>
<comment type="subunit">
    <text evidence="9">The system is composed of three essential subunits: KdpA, KdpB and KdpC.</text>
</comment>
<keyword evidence="4 9" id="KW-0812">Transmembrane</keyword>
<evidence type="ECO:0000256" key="2">
    <source>
        <dbReference type="ARBA" id="ARBA00022475"/>
    </source>
</evidence>
<feature type="transmembrane region" description="Helical" evidence="9">
    <location>
        <begin position="416"/>
        <end position="435"/>
    </location>
</feature>
<dbReference type="PIRSF" id="PIRSF001294">
    <property type="entry name" value="K_ATPaseA"/>
    <property type="match status" value="1"/>
</dbReference>